<dbReference type="GO" id="GO:0016020">
    <property type="term" value="C:membrane"/>
    <property type="evidence" value="ECO:0007669"/>
    <property type="project" value="TreeGrafter"/>
</dbReference>
<dbReference type="PANTHER" id="PTHR21879">
    <property type="entry name" value="FI03362P-RELATED-RELATED"/>
    <property type="match status" value="1"/>
</dbReference>
<protein>
    <recommendedName>
        <fullName evidence="4">Neuropeptide</fullName>
    </recommendedName>
</protein>
<dbReference type="Pfam" id="PF07898">
    <property type="entry name" value="DUF1676"/>
    <property type="match status" value="1"/>
</dbReference>
<dbReference type="InterPro" id="IPR012464">
    <property type="entry name" value="DUF1676"/>
</dbReference>
<gene>
    <name evidence="2" type="ORF">NEZAVI_LOCUS14297</name>
</gene>
<accession>A0A9P0HRB3</accession>
<proteinExistence type="predicted"/>
<dbReference type="EMBL" id="OV725082">
    <property type="protein sequence ID" value="CAH1406327.1"/>
    <property type="molecule type" value="Genomic_DNA"/>
</dbReference>
<sequence length="261" mass="29270">MGWPLLLPIVTLCIYSRPSSGYENVTIDYTSAKSSSQWETEGSCSAGEWSSCLEGGVLASFSAILGKEYRLSQAARIVRTNTDTTEQRSQGGFFSSLARTGDDFVRSAGLEIELTPELTENGRFQPRFVDEIYTELDTLELKNAKPHKQSDLRRLFIPLLVIIKLFKLKLLLLLPVILGVASFKKLLGIAFFVLPAIIAYFKVCKPDLGHSYGSYGHSSFYNAPPSLHEHRYTEDGAAYDRMSYRDLPYPQNLAYNAYSHQ</sequence>
<dbReference type="AlphaFoldDB" id="A0A9P0HRB3"/>
<reference evidence="2" key="1">
    <citation type="submission" date="2022-01" db="EMBL/GenBank/DDBJ databases">
        <authorList>
            <person name="King R."/>
        </authorList>
    </citation>
    <scope>NUCLEOTIDE SEQUENCE</scope>
</reference>
<keyword evidence="3" id="KW-1185">Reference proteome</keyword>
<evidence type="ECO:0008006" key="4">
    <source>
        <dbReference type="Google" id="ProtNLM"/>
    </source>
</evidence>
<name>A0A9P0HRB3_NEZVI</name>
<dbReference type="Proteomes" id="UP001152798">
    <property type="component" value="Chromosome 6"/>
</dbReference>
<feature type="signal peptide" evidence="1">
    <location>
        <begin position="1"/>
        <end position="21"/>
    </location>
</feature>
<keyword evidence="1" id="KW-0732">Signal</keyword>
<feature type="chain" id="PRO_5040259979" description="Neuropeptide" evidence="1">
    <location>
        <begin position="22"/>
        <end position="261"/>
    </location>
</feature>
<evidence type="ECO:0000313" key="2">
    <source>
        <dbReference type="EMBL" id="CAH1406327.1"/>
    </source>
</evidence>
<organism evidence="2 3">
    <name type="scientific">Nezara viridula</name>
    <name type="common">Southern green stink bug</name>
    <name type="synonym">Cimex viridulus</name>
    <dbReference type="NCBI Taxonomy" id="85310"/>
    <lineage>
        <taxon>Eukaryota</taxon>
        <taxon>Metazoa</taxon>
        <taxon>Ecdysozoa</taxon>
        <taxon>Arthropoda</taxon>
        <taxon>Hexapoda</taxon>
        <taxon>Insecta</taxon>
        <taxon>Pterygota</taxon>
        <taxon>Neoptera</taxon>
        <taxon>Paraneoptera</taxon>
        <taxon>Hemiptera</taxon>
        <taxon>Heteroptera</taxon>
        <taxon>Panheteroptera</taxon>
        <taxon>Pentatomomorpha</taxon>
        <taxon>Pentatomoidea</taxon>
        <taxon>Pentatomidae</taxon>
        <taxon>Pentatominae</taxon>
        <taxon>Nezara</taxon>
    </lineage>
</organism>
<evidence type="ECO:0000256" key="1">
    <source>
        <dbReference type="SAM" id="SignalP"/>
    </source>
</evidence>
<dbReference type="OrthoDB" id="8196390at2759"/>
<evidence type="ECO:0000313" key="3">
    <source>
        <dbReference type="Proteomes" id="UP001152798"/>
    </source>
</evidence>
<dbReference type="PANTHER" id="PTHR21879:SF10">
    <property type="entry name" value="LP14110P"/>
    <property type="match status" value="1"/>
</dbReference>